<comment type="subunit">
    <text evidence="4 13">Heterodimer of LeuC and LeuD.</text>
</comment>
<comment type="catalytic activity">
    <reaction evidence="1 13">
        <text>(2R,3S)-3-isopropylmalate = (2S)-2-isopropylmalate</text>
        <dbReference type="Rhea" id="RHEA:32287"/>
        <dbReference type="ChEBI" id="CHEBI:1178"/>
        <dbReference type="ChEBI" id="CHEBI:35121"/>
        <dbReference type="EC" id="4.2.1.33"/>
    </reaction>
</comment>
<dbReference type="EC" id="4.2.1.33" evidence="13"/>
<sequence>MEEQRQQMTVTQVNHASKTLYEKLYDRHVVAAPEGEIPLLYIDRHLVHEVTSPQAFAGLDAAGRKVRRPDLTLATTDHDISTQAQTLDVCSEAAKAQVGALIRNTANHQVRFYGLGNERQGIVHIVGPETGFTLPGTTVVCGDSHTATHGAFGALAFGIGTSEVEHVLATQTLRQPKLKTMRINCRGKLQLGLAAKDLILAIARRITTAGGTGHAIEFAGEAVEALSMEGRMTLCNMAIEVGAKAGIVAPDETTFAYVKGRPFAPKGEDWDRAVEDWKTLKSDPDAKFDTEIELDASAIVPQVTWGTNPGQTIGVTDAVPNPERMTDPVEKHGAEAALAYVELTPDAPIAGTPIDTVFIGSCTNGRIEDFRAAAAVVKGRKVAPGVRALAVPGSMQVRRMAEEEGLDKIFIEAGFEWRWPGCSMCLAMNDDKAAPGSRVASTSNRNFVGRQGRGSRTHLMSPAMAAAAAVTGRITDVRTLLNA</sequence>
<dbReference type="PATRIC" id="fig|762967.3.peg.1644"/>
<keyword evidence="6 13" id="KW-0004">4Fe-4S</keyword>
<keyword evidence="7 13" id="KW-0028">Amino-acid biosynthesis</keyword>
<keyword evidence="5 13" id="KW-0432">Leucine biosynthesis</keyword>
<name>H3KH48_9BURK</name>
<feature type="binding site" evidence="13">
    <location>
        <position position="425"/>
    </location>
    <ligand>
        <name>[4Fe-4S] cluster</name>
        <dbReference type="ChEBI" id="CHEBI:49883"/>
    </ligand>
</feature>
<dbReference type="PANTHER" id="PTHR43822">
    <property type="entry name" value="HOMOACONITASE, MITOCHONDRIAL-RELATED"/>
    <property type="match status" value="1"/>
</dbReference>
<feature type="binding site" evidence="13">
    <location>
        <position position="422"/>
    </location>
    <ligand>
        <name>[4Fe-4S] cluster</name>
        <dbReference type="ChEBI" id="CHEBI:49883"/>
    </ligand>
</feature>
<proteinExistence type="inferred from homology"/>
<comment type="pathway">
    <text evidence="3 13">Amino-acid biosynthesis; L-leucine biosynthesis; L-leucine from 3-methyl-2-oxobutanoate: step 2/4.</text>
</comment>
<dbReference type="InterPro" id="IPR015931">
    <property type="entry name" value="Acnase/IPM_dHydase_lsu_aba_1/3"/>
</dbReference>
<comment type="similarity">
    <text evidence="13">Belongs to the aconitase/IPM isomerase family. LeuC type 1 subfamily.</text>
</comment>
<evidence type="ECO:0000256" key="4">
    <source>
        <dbReference type="ARBA" id="ARBA00011271"/>
    </source>
</evidence>
<keyword evidence="16" id="KW-1185">Reference proteome</keyword>
<keyword evidence="12 13" id="KW-0100">Branched-chain amino acid biosynthesis</keyword>
<comment type="function">
    <text evidence="2 13">Catalyzes the isomerization between 2-isopropylmalate and 3-isopropylmalate, via the formation of 2-isopropylmaleate.</text>
</comment>
<keyword evidence="9 13" id="KW-0408">Iron</keyword>
<evidence type="ECO:0000256" key="10">
    <source>
        <dbReference type="ARBA" id="ARBA00023014"/>
    </source>
</evidence>
<feature type="domain" description="Aconitase/3-isopropylmalate dehydratase large subunit alpha/beta/alpha" evidence="14">
    <location>
        <begin position="22"/>
        <end position="472"/>
    </location>
</feature>
<evidence type="ECO:0000256" key="3">
    <source>
        <dbReference type="ARBA" id="ARBA00004729"/>
    </source>
</evidence>
<dbReference type="FunFam" id="3.30.499.10:FF:000007">
    <property type="entry name" value="3-isopropylmalate dehydratase large subunit"/>
    <property type="match status" value="1"/>
</dbReference>
<dbReference type="SUPFAM" id="SSF53732">
    <property type="entry name" value="Aconitase iron-sulfur domain"/>
    <property type="match status" value="1"/>
</dbReference>
<dbReference type="InterPro" id="IPR050067">
    <property type="entry name" value="IPM_dehydratase_rel_enz"/>
</dbReference>
<dbReference type="PANTHER" id="PTHR43822:SF9">
    <property type="entry name" value="3-ISOPROPYLMALATE DEHYDRATASE"/>
    <property type="match status" value="1"/>
</dbReference>
<dbReference type="InterPro" id="IPR033941">
    <property type="entry name" value="IPMI_cat"/>
</dbReference>
<evidence type="ECO:0000256" key="5">
    <source>
        <dbReference type="ARBA" id="ARBA00022430"/>
    </source>
</evidence>
<dbReference type="NCBIfam" id="TIGR00170">
    <property type="entry name" value="leuC"/>
    <property type="match status" value="1"/>
</dbReference>
<dbReference type="InterPro" id="IPR001030">
    <property type="entry name" value="Acoase/IPM_deHydtase_lsu_aba"/>
</dbReference>
<dbReference type="HAMAP" id="MF_01026">
    <property type="entry name" value="LeuC_type1"/>
    <property type="match status" value="1"/>
</dbReference>
<evidence type="ECO:0000256" key="2">
    <source>
        <dbReference type="ARBA" id="ARBA00002695"/>
    </source>
</evidence>
<keyword evidence="11 13" id="KW-0456">Lyase</keyword>
<comment type="caution">
    <text evidence="15">The sequence shown here is derived from an EMBL/GenBank/DDBJ whole genome shotgun (WGS) entry which is preliminary data.</text>
</comment>
<evidence type="ECO:0000256" key="7">
    <source>
        <dbReference type="ARBA" id="ARBA00022605"/>
    </source>
</evidence>
<dbReference type="Gene3D" id="3.30.499.10">
    <property type="entry name" value="Aconitase, domain 3"/>
    <property type="match status" value="2"/>
</dbReference>
<comment type="cofactor">
    <cofactor evidence="13">
        <name>[4Fe-4S] cluster</name>
        <dbReference type="ChEBI" id="CHEBI:49883"/>
    </cofactor>
    <text evidence="13">Binds 1 [4Fe-4S] cluster per subunit.</text>
</comment>
<dbReference type="NCBIfam" id="NF004016">
    <property type="entry name" value="PRK05478.1"/>
    <property type="match status" value="1"/>
</dbReference>
<evidence type="ECO:0000256" key="1">
    <source>
        <dbReference type="ARBA" id="ARBA00000491"/>
    </source>
</evidence>
<dbReference type="EMBL" id="AFBQ01000313">
    <property type="protein sequence ID" value="EHY30567.1"/>
    <property type="molecule type" value="Genomic_DNA"/>
</dbReference>
<evidence type="ECO:0000259" key="14">
    <source>
        <dbReference type="Pfam" id="PF00330"/>
    </source>
</evidence>
<dbReference type="UniPathway" id="UPA00048">
    <property type="reaction ID" value="UER00071"/>
</dbReference>
<accession>H3KH48</accession>
<dbReference type="InterPro" id="IPR018136">
    <property type="entry name" value="Aconitase_4Fe-4S_BS"/>
</dbReference>
<evidence type="ECO:0000313" key="15">
    <source>
        <dbReference type="EMBL" id="EHY30567.1"/>
    </source>
</evidence>
<dbReference type="GO" id="GO:0009098">
    <property type="term" value="P:L-leucine biosynthetic process"/>
    <property type="evidence" value="ECO:0007669"/>
    <property type="project" value="UniProtKB-UniRule"/>
</dbReference>
<evidence type="ECO:0000256" key="9">
    <source>
        <dbReference type="ARBA" id="ARBA00023004"/>
    </source>
</evidence>
<reference evidence="15 16" key="1">
    <citation type="submission" date="2011-11" db="EMBL/GenBank/DDBJ databases">
        <authorList>
            <person name="Weinstock G."/>
            <person name="Sodergren E."/>
            <person name="Clifton S."/>
            <person name="Fulton L."/>
            <person name="Fulton B."/>
            <person name="Courtney L."/>
            <person name="Fronick C."/>
            <person name="Harrison M."/>
            <person name="Strong C."/>
            <person name="Farmer C."/>
            <person name="Delahaunty K."/>
            <person name="Markovic C."/>
            <person name="Hall O."/>
            <person name="Minx P."/>
            <person name="Tomlinson C."/>
            <person name="Mitreva M."/>
            <person name="Hou S."/>
            <person name="Chen J."/>
            <person name="Wollam A."/>
            <person name="Pepin K.H."/>
            <person name="Johnson M."/>
            <person name="Bhonagiri V."/>
            <person name="Zhang X."/>
            <person name="Suruliraj S."/>
            <person name="Warren W."/>
            <person name="Chinwalla A."/>
            <person name="Mardis E.R."/>
            <person name="Wilson R.K."/>
        </authorList>
    </citation>
    <scope>NUCLEOTIDE SEQUENCE [LARGE SCALE GENOMIC DNA]</scope>
    <source>
        <strain evidence="15 16">YIT 11816</strain>
    </source>
</reference>
<evidence type="ECO:0000313" key="16">
    <source>
        <dbReference type="Proteomes" id="UP000004956"/>
    </source>
</evidence>
<feature type="binding site" evidence="13">
    <location>
        <position position="362"/>
    </location>
    <ligand>
        <name>[4Fe-4S] cluster</name>
        <dbReference type="ChEBI" id="CHEBI:49883"/>
    </ligand>
</feature>
<dbReference type="CDD" id="cd01583">
    <property type="entry name" value="IPMI"/>
    <property type="match status" value="1"/>
</dbReference>
<protein>
    <recommendedName>
        <fullName evidence="13">3-isopropylmalate dehydratase large subunit</fullName>
        <ecNumber evidence="13">4.2.1.33</ecNumber>
    </recommendedName>
    <alternativeName>
        <fullName evidence="13">Alpha-IPM isomerase</fullName>
        <shortName evidence="13">IPMI</shortName>
    </alternativeName>
    <alternativeName>
        <fullName evidence="13">Isopropylmalate isomerase</fullName>
    </alternativeName>
</protein>
<dbReference type="Proteomes" id="UP000004956">
    <property type="component" value="Unassembled WGS sequence"/>
</dbReference>
<gene>
    <name evidence="13" type="primary">leuC</name>
    <name evidence="15" type="ORF">HMPREF9440_02088</name>
</gene>
<dbReference type="NCBIfam" id="NF009116">
    <property type="entry name" value="PRK12466.1"/>
    <property type="match status" value="1"/>
</dbReference>
<dbReference type="GO" id="GO:0003861">
    <property type="term" value="F:3-isopropylmalate dehydratase activity"/>
    <property type="evidence" value="ECO:0007669"/>
    <property type="project" value="UniProtKB-UniRule"/>
</dbReference>
<dbReference type="GO" id="GO:0046872">
    <property type="term" value="F:metal ion binding"/>
    <property type="evidence" value="ECO:0007669"/>
    <property type="project" value="UniProtKB-KW"/>
</dbReference>
<dbReference type="PRINTS" id="PR00415">
    <property type="entry name" value="ACONITASE"/>
</dbReference>
<dbReference type="RefSeq" id="WP_008543325.1">
    <property type="nucleotide sequence ID" value="NZ_JH605008.1"/>
</dbReference>
<keyword evidence="8 13" id="KW-0479">Metal-binding</keyword>
<evidence type="ECO:0000256" key="11">
    <source>
        <dbReference type="ARBA" id="ARBA00023239"/>
    </source>
</evidence>
<evidence type="ECO:0000256" key="8">
    <source>
        <dbReference type="ARBA" id="ARBA00022723"/>
    </source>
</evidence>
<evidence type="ECO:0000256" key="6">
    <source>
        <dbReference type="ARBA" id="ARBA00022485"/>
    </source>
</evidence>
<dbReference type="GO" id="GO:0051539">
    <property type="term" value="F:4 iron, 4 sulfur cluster binding"/>
    <property type="evidence" value="ECO:0007669"/>
    <property type="project" value="UniProtKB-KW"/>
</dbReference>
<dbReference type="AlphaFoldDB" id="H3KH48"/>
<dbReference type="Pfam" id="PF00330">
    <property type="entry name" value="Aconitase"/>
    <property type="match status" value="1"/>
</dbReference>
<keyword evidence="10 13" id="KW-0411">Iron-sulfur</keyword>
<dbReference type="PROSITE" id="PS01244">
    <property type="entry name" value="ACONITASE_2"/>
    <property type="match status" value="1"/>
</dbReference>
<dbReference type="STRING" id="762967.HMPREF9440_02088"/>
<evidence type="ECO:0000256" key="13">
    <source>
        <dbReference type="HAMAP-Rule" id="MF_01026"/>
    </source>
</evidence>
<evidence type="ECO:0000256" key="12">
    <source>
        <dbReference type="ARBA" id="ARBA00023304"/>
    </source>
</evidence>
<dbReference type="InterPro" id="IPR036008">
    <property type="entry name" value="Aconitase_4Fe-4S_dom"/>
</dbReference>
<organism evidence="15 16">
    <name type="scientific">Sutterella parvirubra YIT 11816</name>
    <dbReference type="NCBI Taxonomy" id="762967"/>
    <lineage>
        <taxon>Bacteria</taxon>
        <taxon>Pseudomonadati</taxon>
        <taxon>Pseudomonadota</taxon>
        <taxon>Betaproteobacteria</taxon>
        <taxon>Burkholderiales</taxon>
        <taxon>Sutterellaceae</taxon>
        <taxon>Sutterella</taxon>
    </lineage>
</organism>
<dbReference type="InterPro" id="IPR004430">
    <property type="entry name" value="3-IsopropMal_deHydase_lsu"/>
</dbReference>
<dbReference type="HOGENOM" id="CLU_006714_3_4_4"/>